<gene>
    <name evidence="2" type="ORF">DdX_12058</name>
</gene>
<keyword evidence="3" id="KW-1185">Reference proteome</keyword>
<evidence type="ECO:0000313" key="3">
    <source>
        <dbReference type="Proteomes" id="UP001201812"/>
    </source>
</evidence>
<comment type="caution">
    <text evidence="2">The sequence shown here is derived from an EMBL/GenBank/DDBJ whole genome shotgun (WGS) entry which is preliminary data.</text>
</comment>
<evidence type="ECO:0000256" key="1">
    <source>
        <dbReference type="SAM" id="MobiDB-lite"/>
    </source>
</evidence>
<proteinExistence type="predicted"/>
<organism evidence="2 3">
    <name type="scientific">Ditylenchus destructor</name>
    <dbReference type="NCBI Taxonomy" id="166010"/>
    <lineage>
        <taxon>Eukaryota</taxon>
        <taxon>Metazoa</taxon>
        <taxon>Ecdysozoa</taxon>
        <taxon>Nematoda</taxon>
        <taxon>Chromadorea</taxon>
        <taxon>Rhabditida</taxon>
        <taxon>Tylenchina</taxon>
        <taxon>Tylenchomorpha</taxon>
        <taxon>Sphaerularioidea</taxon>
        <taxon>Anguinidae</taxon>
        <taxon>Anguininae</taxon>
        <taxon>Ditylenchus</taxon>
    </lineage>
</organism>
<protein>
    <submittedName>
        <fullName evidence="2">Uncharacterized protein</fullName>
    </submittedName>
</protein>
<dbReference type="Proteomes" id="UP001201812">
    <property type="component" value="Unassembled WGS sequence"/>
</dbReference>
<sequence>MQFSQLSTTINNAAQTAKFHLNNHQQVVTHAAVVGQQAQVAKEVVGQWGRRQFNRAKFIMRQVSMAVGAENDSDDEKDRADKNKRMLGFLTT</sequence>
<dbReference type="EMBL" id="JAKKPZ010000037">
    <property type="protein sequence ID" value="KAI1708111.1"/>
    <property type="molecule type" value="Genomic_DNA"/>
</dbReference>
<name>A0AAD4MXT9_9BILA</name>
<accession>A0AAD4MXT9</accession>
<evidence type="ECO:0000313" key="2">
    <source>
        <dbReference type="EMBL" id="KAI1708111.1"/>
    </source>
</evidence>
<reference evidence="2" key="1">
    <citation type="submission" date="2022-01" db="EMBL/GenBank/DDBJ databases">
        <title>Genome Sequence Resource for Two Populations of Ditylenchus destructor, the Migratory Endoparasitic Phytonematode.</title>
        <authorList>
            <person name="Zhang H."/>
            <person name="Lin R."/>
            <person name="Xie B."/>
        </authorList>
    </citation>
    <scope>NUCLEOTIDE SEQUENCE</scope>
    <source>
        <strain evidence="2">BazhouSP</strain>
    </source>
</reference>
<feature type="region of interest" description="Disordered" evidence="1">
    <location>
        <begin position="68"/>
        <end position="92"/>
    </location>
</feature>
<dbReference type="AlphaFoldDB" id="A0AAD4MXT9"/>